<keyword evidence="6 10" id="KW-0812">Transmembrane</keyword>
<keyword evidence="3" id="KW-0813">Transport</keyword>
<protein>
    <submittedName>
        <fullName evidence="11">Uncharacterized protein</fullName>
    </submittedName>
</protein>
<dbReference type="OrthoDB" id="1741402at2759"/>
<evidence type="ECO:0000313" key="12">
    <source>
        <dbReference type="Proteomes" id="UP000636800"/>
    </source>
</evidence>
<keyword evidence="7" id="KW-0677">Repeat</keyword>
<evidence type="ECO:0000256" key="9">
    <source>
        <dbReference type="ARBA" id="ARBA00023136"/>
    </source>
</evidence>
<evidence type="ECO:0000256" key="1">
    <source>
        <dbReference type="ARBA" id="ARBA00004651"/>
    </source>
</evidence>
<dbReference type="EMBL" id="JADCNL010000014">
    <property type="protein sequence ID" value="KAG0452549.1"/>
    <property type="molecule type" value="Genomic_DNA"/>
</dbReference>
<keyword evidence="8 10" id="KW-1133">Transmembrane helix</keyword>
<evidence type="ECO:0000256" key="8">
    <source>
        <dbReference type="ARBA" id="ARBA00022989"/>
    </source>
</evidence>
<keyword evidence="5" id="KW-0762">Sugar transport</keyword>
<reference evidence="11 12" key="1">
    <citation type="journal article" date="2020" name="Nat. Food">
        <title>A phased Vanilla planifolia genome enables genetic improvement of flavour and production.</title>
        <authorList>
            <person name="Hasing T."/>
            <person name="Tang H."/>
            <person name="Brym M."/>
            <person name="Khazi F."/>
            <person name="Huang T."/>
            <person name="Chambers A.H."/>
        </authorList>
    </citation>
    <scope>NUCLEOTIDE SEQUENCE [LARGE SCALE GENOMIC DNA]</scope>
    <source>
        <tissue evidence="11">Leaf</tissue>
    </source>
</reference>
<dbReference type="Proteomes" id="UP000636800">
    <property type="component" value="Unassembled WGS sequence"/>
</dbReference>
<keyword evidence="4" id="KW-1003">Cell membrane</keyword>
<proteinExistence type="inferred from homology"/>
<dbReference type="PANTHER" id="PTHR10791:SF222">
    <property type="entry name" value="BIDIRECTIONAL SUGAR TRANSPORTER SWEET15"/>
    <property type="match status" value="1"/>
</dbReference>
<evidence type="ECO:0000256" key="4">
    <source>
        <dbReference type="ARBA" id="ARBA00022475"/>
    </source>
</evidence>
<feature type="transmembrane region" description="Helical" evidence="10">
    <location>
        <begin position="87"/>
        <end position="106"/>
    </location>
</feature>
<dbReference type="AlphaFoldDB" id="A0A835PIQ4"/>
<dbReference type="Pfam" id="PF03083">
    <property type="entry name" value="MtN3_slv"/>
    <property type="match status" value="1"/>
</dbReference>
<feature type="transmembrane region" description="Helical" evidence="10">
    <location>
        <begin position="43"/>
        <end position="67"/>
    </location>
</feature>
<gene>
    <name evidence="11" type="ORF">HPP92_025213</name>
</gene>
<dbReference type="GO" id="GO:0051119">
    <property type="term" value="F:sugar transmembrane transporter activity"/>
    <property type="evidence" value="ECO:0007669"/>
    <property type="project" value="InterPro"/>
</dbReference>
<evidence type="ECO:0000256" key="6">
    <source>
        <dbReference type="ARBA" id="ARBA00022692"/>
    </source>
</evidence>
<name>A0A835PIQ4_VANPL</name>
<dbReference type="InterPro" id="IPR047664">
    <property type="entry name" value="SWEET"/>
</dbReference>
<evidence type="ECO:0000256" key="7">
    <source>
        <dbReference type="ARBA" id="ARBA00022737"/>
    </source>
</evidence>
<comment type="similarity">
    <text evidence="2">Belongs to the SWEET sugar transporter family.</text>
</comment>
<evidence type="ECO:0000256" key="3">
    <source>
        <dbReference type="ARBA" id="ARBA00022448"/>
    </source>
</evidence>
<dbReference type="GO" id="GO:0005886">
    <property type="term" value="C:plasma membrane"/>
    <property type="evidence" value="ECO:0007669"/>
    <property type="project" value="UniProtKB-SubCell"/>
</dbReference>
<accession>A0A835PIQ4</accession>
<comment type="subcellular location">
    <subcellularLocation>
        <location evidence="1">Cell membrane</location>
        <topology evidence="1">Multi-pass membrane protein</topology>
    </subcellularLocation>
</comment>
<evidence type="ECO:0000256" key="10">
    <source>
        <dbReference type="SAM" id="Phobius"/>
    </source>
</evidence>
<evidence type="ECO:0000256" key="5">
    <source>
        <dbReference type="ARBA" id="ARBA00022597"/>
    </source>
</evidence>
<dbReference type="Gene3D" id="1.20.1280.290">
    <property type="match status" value="1"/>
</dbReference>
<feature type="transmembrane region" description="Helical" evidence="10">
    <location>
        <begin position="20"/>
        <end position="36"/>
    </location>
</feature>
<keyword evidence="9 10" id="KW-0472">Membrane</keyword>
<evidence type="ECO:0000313" key="11">
    <source>
        <dbReference type="EMBL" id="KAG0452549.1"/>
    </source>
</evidence>
<organism evidence="11 12">
    <name type="scientific">Vanilla planifolia</name>
    <name type="common">Vanilla</name>
    <dbReference type="NCBI Taxonomy" id="51239"/>
    <lineage>
        <taxon>Eukaryota</taxon>
        <taxon>Viridiplantae</taxon>
        <taxon>Streptophyta</taxon>
        <taxon>Embryophyta</taxon>
        <taxon>Tracheophyta</taxon>
        <taxon>Spermatophyta</taxon>
        <taxon>Magnoliopsida</taxon>
        <taxon>Liliopsida</taxon>
        <taxon>Asparagales</taxon>
        <taxon>Orchidaceae</taxon>
        <taxon>Vanilloideae</taxon>
        <taxon>Vanilleae</taxon>
        <taxon>Vanilla</taxon>
    </lineage>
</organism>
<dbReference type="InterPro" id="IPR004316">
    <property type="entry name" value="SWEET_rpt"/>
</dbReference>
<dbReference type="PANTHER" id="PTHR10791">
    <property type="entry name" value="RAG1-ACTIVATING PROTEIN 1"/>
    <property type="match status" value="1"/>
</dbReference>
<evidence type="ECO:0000256" key="2">
    <source>
        <dbReference type="ARBA" id="ARBA00007809"/>
    </source>
</evidence>
<comment type="caution">
    <text evidence="11">The sequence shown here is derived from an EMBL/GenBank/DDBJ whole genome shotgun (WGS) entry which is preliminary data.</text>
</comment>
<keyword evidence="12" id="KW-1185">Reference proteome</keyword>
<sequence>MAKATFYKVYKKKSTGSFQSIPYVMALSSAALWLYYGFLAHKVLLLTINTTTCVLESLYLAIYLTYASKTDRGRNLYLLTLDYFFKLPNVLGFAFGIVQIVLYLAYKNARKVREEERISNEDTEAEIMGSKSFDVEQAEKHVLGNTTETMQHIAAPEE</sequence>